<dbReference type="AlphaFoldDB" id="A0A9J6G6F5"/>
<protein>
    <recommendedName>
        <fullName evidence="3">D-3-phosphoglycerate dehydrogenase</fullName>
    </recommendedName>
</protein>
<sequence length="715" mass="76241">MHNQHEVAFHNRARKARSPIFYRQQCGPSYADDKHNEQVSKALIRPARKRSSERLYTGGVCSHRSPLFRPLSGPWLVGTGRRAWLNRSLSYYPRPATSRVREDNRPRFRPVALGPRPFRRAIRLSVVREPASHTEVPVPGYPRGSENANCSETGSMALAIKKVLISDSVDASAVKILESHGVQVTLKTDYTKPELLQAIQSLKVIGRAGTGVDNIDCDAATRQGILVINAPGGNTLSAAELTCAMIVTLSREIPAATMSLKGGKWDRKVFMGNELYGKTLAIIGLGRIGKEVATRMQSFGMKTIGFDPIVPKEVSREFGVESMSLDEIWPQADYITVHTPLIPQTKDLIGKASLQKCKKGVRVINVARGGIVNEDDLLAALESGHCGGAGLDVFIEARTPPFYLPAKKNRQGKLGAVELTSSAWSSPWKAIDSAVHVLDVILTLIPAMEPPKNTKLIGHPKVICTPHLGANTKEAQLRVAQEIAEQFVALSKGLAVPGVVNAPSLAQTQVPENKPWADLGIALGKIAAALAGSLSSGLQVEVTTKGAELEKKGQFLSSAACIGLLNQFGQSHANFINVTVLASDAGVKASHKHAAQAVYSKAELVVTVKSGSASHSVVGTVSGPTLLLCSLDDAAFQPLQLLSPGGLLLGTGEDSPNTLAQVIGGLVNSGVSVLSASRTAGHAGKAFYLFTTGSPVKAQTQPPIAPLKFWTYVTI</sequence>
<dbReference type="VEuPathDB" id="VectorBase:HLOH_053043"/>
<keyword evidence="6" id="KW-0007">Acetylation</keyword>
<name>A0A9J6G6F5_HAELO</name>
<dbReference type="Pfam" id="PF19304">
    <property type="entry name" value="PGDH_inter"/>
    <property type="match status" value="1"/>
</dbReference>
<dbReference type="GO" id="GO:0004617">
    <property type="term" value="F:phosphoglycerate dehydrogenase activity"/>
    <property type="evidence" value="ECO:0007669"/>
    <property type="project" value="TreeGrafter"/>
</dbReference>
<comment type="subunit">
    <text evidence="2">Homotetramer.</text>
</comment>
<dbReference type="PANTHER" id="PTHR42938:SF22">
    <property type="entry name" value="D-3-PHOSPHOGLYCERATE DEHYDROGENASE"/>
    <property type="match status" value="1"/>
</dbReference>
<dbReference type="Pfam" id="PF02826">
    <property type="entry name" value="2-Hacid_dh_C"/>
    <property type="match status" value="1"/>
</dbReference>
<dbReference type="InterPro" id="IPR029009">
    <property type="entry name" value="ASB_dom_sf"/>
</dbReference>
<dbReference type="SUPFAM" id="SSF52283">
    <property type="entry name" value="Formate/glycerate dehydrogenase catalytic domain-like"/>
    <property type="match status" value="1"/>
</dbReference>
<dbReference type="InterPro" id="IPR006139">
    <property type="entry name" value="D-isomer_2_OHA_DH_cat_dom"/>
</dbReference>
<evidence type="ECO:0000256" key="2">
    <source>
        <dbReference type="ARBA" id="ARBA00011881"/>
    </source>
</evidence>
<keyword evidence="5" id="KW-0028">Amino-acid biosynthesis</keyword>
<evidence type="ECO:0000259" key="10">
    <source>
        <dbReference type="Pfam" id="PF02826"/>
    </source>
</evidence>
<evidence type="ECO:0000256" key="5">
    <source>
        <dbReference type="ARBA" id="ARBA00022605"/>
    </source>
</evidence>
<dbReference type="Pfam" id="PF00389">
    <property type="entry name" value="2-Hacid_dh"/>
    <property type="match status" value="1"/>
</dbReference>
<evidence type="ECO:0000256" key="8">
    <source>
        <dbReference type="ARBA" id="ARBA00023027"/>
    </source>
</evidence>
<dbReference type="GO" id="GO:0008652">
    <property type="term" value="P:amino acid biosynthetic process"/>
    <property type="evidence" value="ECO:0007669"/>
    <property type="project" value="UniProtKB-KW"/>
</dbReference>
<dbReference type="Proteomes" id="UP000821853">
    <property type="component" value="Chromosome 3"/>
</dbReference>
<dbReference type="Gene3D" id="3.30.1330.90">
    <property type="entry name" value="D-3-phosphoglycerate dehydrogenase, domain 3"/>
    <property type="match status" value="1"/>
</dbReference>
<evidence type="ECO:0000313" key="13">
    <source>
        <dbReference type="Proteomes" id="UP000821853"/>
    </source>
</evidence>
<keyword evidence="8" id="KW-0520">NAD</keyword>
<feature type="domain" description="D-isomer specific 2-hydroxyacid dehydrogenase catalytic" evidence="9">
    <location>
        <begin position="172"/>
        <end position="501"/>
    </location>
</feature>
<comment type="caution">
    <text evidence="12">The sequence shown here is derived from an EMBL/GenBank/DDBJ whole genome shotgun (WGS) entry which is preliminary data.</text>
</comment>
<dbReference type="InterPro" id="IPR029753">
    <property type="entry name" value="D-isomer_DH_CS"/>
</dbReference>
<dbReference type="InterPro" id="IPR045626">
    <property type="entry name" value="PGDH_ASB_dom"/>
</dbReference>
<keyword evidence="7" id="KW-0560">Oxidoreductase</keyword>
<dbReference type="GO" id="GO:0051287">
    <property type="term" value="F:NAD binding"/>
    <property type="evidence" value="ECO:0007669"/>
    <property type="project" value="InterPro"/>
</dbReference>
<gene>
    <name evidence="12" type="ORF">HPB48_020545</name>
</gene>
<feature type="domain" description="D-3-phosphoglycerate dehydrogenase ASB" evidence="11">
    <location>
        <begin position="514"/>
        <end position="623"/>
    </location>
</feature>
<dbReference type="FunFam" id="3.40.50.720:FF:000021">
    <property type="entry name" value="D-3-phosphoglycerate dehydrogenase"/>
    <property type="match status" value="1"/>
</dbReference>
<evidence type="ECO:0000259" key="11">
    <source>
        <dbReference type="Pfam" id="PF19304"/>
    </source>
</evidence>
<dbReference type="InterPro" id="IPR006140">
    <property type="entry name" value="D-isomer_DH_NAD-bd"/>
</dbReference>
<evidence type="ECO:0000256" key="3">
    <source>
        <dbReference type="ARBA" id="ARBA00021582"/>
    </source>
</evidence>
<keyword evidence="4" id="KW-0597">Phosphoprotein</keyword>
<feature type="domain" description="D-isomer specific 2-hydroxyacid dehydrogenase NAD-binding" evidence="10">
    <location>
        <begin position="244"/>
        <end position="469"/>
    </location>
</feature>
<dbReference type="InterPro" id="IPR036291">
    <property type="entry name" value="NAD(P)-bd_dom_sf"/>
</dbReference>
<evidence type="ECO:0000313" key="12">
    <source>
        <dbReference type="EMBL" id="KAH9370495.1"/>
    </source>
</evidence>
<organism evidence="12 13">
    <name type="scientific">Haemaphysalis longicornis</name>
    <name type="common">Bush tick</name>
    <dbReference type="NCBI Taxonomy" id="44386"/>
    <lineage>
        <taxon>Eukaryota</taxon>
        <taxon>Metazoa</taxon>
        <taxon>Ecdysozoa</taxon>
        <taxon>Arthropoda</taxon>
        <taxon>Chelicerata</taxon>
        <taxon>Arachnida</taxon>
        <taxon>Acari</taxon>
        <taxon>Parasitiformes</taxon>
        <taxon>Ixodida</taxon>
        <taxon>Ixodoidea</taxon>
        <taxon>Ixodidae</taxon>
        <taxon>Haemaphysalinae</taxon>
        <taxon>Haemaphysalis</taxon>
    </lineage>
</organism>
<dbReference type="InterPro" id="IPR029752">
    <property type="entry name" value="D-isomer_DH_CS1"/>
</dbReference>
<evidence type="ECO:0000256" key="1">
    <source>
        <dbReference type="ARBA" id="ARBA00005854"/>
    </source>
</evidence>
<dbReference type="EMBL" id="JABSTR010000005">
    <property type="protein sequence ID" value="KAH9370495.1"/>
    <property type="molecule type" value="Genomic_DNA"/>
</dbReference>
<dbReference type="Gene3D" id="3.40.50.720">
    <property type="entry name" value="NAD(P)-binding Rossmann-like Domain"/>
    <property type="match status" value="4"/>
</dbReference>
<dbReference type="PROSITE" id="PS00065">
    <property type="entry name" value="D_2_HYDROXYACID_DH_1"/>
    <property type="match status" value="1"/>
</dbReference>
<accession>A0A9J6G6F5</accession>
<dbReference type="CDD" id="cd12173">
    <property type="entry name" value="PGDH_4"/>
    <property type="match status" value="1"/>
</dbReference>
<evidence type="ECO:0000256" key="7">
    <source>
        <dbReference type="ARBA" id="ARBA00023002"/>
    </source>
</evidence>
<dbReference type="SUPFAM" id="SSF143548">
    <property type="entry name" value="Serine metabolism enzymes domain"/>
    <property type="match status" value="1"/>
</dbReference>
<dbReference type="PANTHER" id="PTHR42938">
    <property type="entry name" value="FORMATE DEHYDROGENASE 1"/>
    <property type="match status" value="1"/>
</dbReference>
<dbReference type="PROSITE" id="PS00671">
    <property type="entry name" value="D_2_HYDROXYACID_DH_3"/>
    <property type="match status" value="1"/>
</dbReference>
<dbReference type="OMA" id="ELTCVMI"/>
<evidence type="ECO:0000256" key="6">
    <source>
        <dbReference type="ARBA" id="ARBA00022990"/>
    </source>
</evidence>
<keyword evidence="13" id="KW-1185">Reference proteome</keyword>
<proteinExistence type="inferred from homology"/>
<evidence type="ECO:0000259" key="9">
    <source>
        <dbReference type="Pfam" id="PF00389"/>
    </source>
</evidence>
<comment type="similarity">
    <text evidence="1">Belongs to the D-isomer specific 2-hydroxyacid dehydrogenase family.</text>
</comment>
<evidence type="ECO:0000256" key="4">
    <source>
        <dbReference type="ARBA" id="ARBA00022553"/>
    </source>
</evidence>
<dbReference type="OrthoDB" id="1621027at2759"/>
<dbReference type="SUPFAM" id="SSF51735">
    <property type="entry name" value="NAD(P)-binding Rossmann-fold domains"/>
    <property type="match status" value="1"/>
</dbReference>
<reference evidence="12 13" key="1">
    <citation type="journal article" date="2020" name="Cell">
        <title>Large-Scale Comparative Analyses of Tick Genomes Elucidate Their Genetic Diversity and Vector Capacities.</title>
        <authorList>
            <consortium name="Tick Genome and Microbiome Consortium (TIGMIC)"/>
            <person name="Jia N."/>
            <person name="Wang J."/>
            <person name="Shi W."/>
            <person name="Du L."/>
            <person name="Sun Y."/>
            <person name="Zhan W."/>
            <person name="Jiang J.F."/>
            <person name="Wang Q."/>
            <person name="Zhang B."/>
            <person name="Ji P."/>
            <person name="Bell-Sakyi L."/>
            <person name="Cui X.M."/>
            <person name="Yuan T.T."/>
            <person name="Jiang B.G."/>
            <person name="Yang W.F."/>
            <person name="Lam T.T."/>
            <person name="Chang Q.C."/>
            <person name="Ding S.J."/>
            <person name="Wang X.J."/>
            <person name="Zhu J.G."/>
            <person name="Ruan X.D."/>
            <person name="Zhao L."/>
            <person name="Wei J.T."/>
            <person name="Ye R.Z."/>
            <person name="Que T.C."/>
            <person name="Du C.H."/>
            <person name="Zhou Y.H."/>
            <person name="Cheng J.X."/>
            <person name="Dai P.F."/>
            <person name="Guo W.B."/>
            <person name="Han X.H."/>
            <person name="Huang E.J."/>
            <person name="Li L.F."/>
            <person name="Wei W."/>
            <person name="Gao Y.C."/>
            <person name="Liu J.Z."/>
            <person name="Shao H.Z."/>
            <person name="Wang X."/>
            <person name="Wang C.C."/>
            <person name="Yang T.C."/>
            <person name="Huo Q.B."/>
            <person name="Li W."/>
            <person name="Chen H.Y."/>
            <person name="Chen S.E."/>
            <person name="Zhou L.G."/>
            <person name="Ni X.B."/>
            <person name="Tian J.H."/>
            <person name="Sheng Y."/>
            <person name="Liu T."/>
            <person name="Pan Y.S."/>
            <person name="Xia L.Y."/>
            <person name="Li J."/>
            <person name="Zhao F."/>
            <person name="Cao W.C."/>
        </authorList>
    </citation>
    <scope>NUCLEOTIDE SEQUENCE [LARGE SCALE GENOMIC DNA]</scope>
    <source>
        <strain evidence="12">HaeL-2018</strain>
    </source>
</reference>